<feature type="compositionally biased region" description="Basic and acidic residues" evidence="1">
    <location>
        <begin position="127"/>
        <end position="136"/>
    </location>
</feature>
<sequence>QFENVTALFGEDSKTTQPEDFFGTFDSFIDMFREAKKDLENMKKKEEEEERKKKEAERREVEREKRAKERSTRVANNGQPNAGDSSSGGENENDFDDLISALRSGDVFGKDIDKMRRKKKHTFNSASRERERERIIGSHKYA</sequence>
<keyword evidence="5" id="KW-1185">Reference proteome</keyword>
<dbReference type="AlphaFoldDB" id="A0AAW0YIY8"/>
<feature type="region of interest" description="Disordered" evidence="1">
    <location>
        <begin position="1"/>
        <end position="20"/>
    </location>
</feature>
<evidence type="ECO:0000313" key="4">
    <source>
        <dbReference type="EMBL" id="KAK8751587.1"/>
    </source>
</evidence>
<dbReference type="SUPFAM" id="SSF101447">
    <property type="entry name" value="Formin homology 2 domain (FH2 domain)"/>
    <property type="match status" value="1"/>
</dbReference>
<feature type="domain" description="DAD" evidence="2">
    <location>
        <begin position="89"/>
        <end position="120"/>
    </location>
</feature>
<feature type="compositionally biased region" description="Basic and acidic residues" evidence="1">
    <location>
        <begin position="40"/>
        <end position="72"/>
    </location>
</feature>
<evidence type="ECO:0000256" key="1">
    <source>
        <dbReference type="SAM" id="MobiDB-lite"/>
    </source>
</evidence>
<dbReference type="InterPro" id="IPR014767">
    <property type="entry name" value="DAD_dom"/>
</dbReference>
<dbReference type="InterPro" id="IPR015425">
    <property type="entry name" value="FH2_Formin"/>
</dbReference>
<organism evidence="4 5">
    <name type="scientific">Cherax quadricarinatus</name>
    <name type="common">Australian red claw crayfish</name>
    <dbReference type="NCBI Taxonomy" id="27406"/>
    <lineage>
        <taxon>Eukaryota</taxon>
        <taxon>Metazoa</taxon>
        <taxon>Ecdysozoa</taxon>
        <taxon>Arthropoda</taxon>
        <taxon>Crustacea</taxon>
        <taxon>Multicrustacea</taxon>
        <taxon>Malacostraca</taxon>
        <taxon>Eumalacostraca</taxon>
        <taxon>Eucarida</taxon>
        <taxon>Decapoda</taxon>
        <taxon>Pleocyemata</taxon>
        <taxon>Astacidea</taxon>
        <taxon>Parastacoidea</taxon>
        <taxon>Parastacidae</taxon>
        <taxon>Cherax</taxon>
    </lineage>
</organism>
<evidence type="ECO:0000259" key="2">
    <source>
        <dbReference type="PROSITE" id="PS51231"/>
    </source>
</evidence>
<feature type="region of interest" description="Disordered" evidence="1">
    <location>
        <begin position="110"/>
        <end position="142"/>
    </location>
</feature>
<evidence type="ECO:0000313" key="5">
    <source>
        <dbReference type="Proteomes" id="UP001445076"/>
    </source>
</evidence>
<dbReference type="PROSITE" id="PS51231">
    <property type="entry name" value="DAD"/>
    <property type="match status" value="1"/>
</dbReference>
<protein>
    <submittedName>
        <fullName evidence="4">Uncharacterized protein</fullName>
    </submittedName>
</protein>
<proteinExistence type="predicted"/>
<feature type="non-terminal residue" evidence="4">
    <location>
        <position position="1"/>
    </location>
</feature>
<gene>
    <name evidence="4" type="ORF">OTU49_009269</name>
</gene>
<dbReference type="PROSITE" id="PS51444">
    <property type="entry name" value="FH2"/>
    <property type="match status" value="1"/>
</dbReference>
<dbReference type="InterPro" id="IPR051425">
    <property type="entry name" value="Formin_Homology"/>
</dbReference>
<dbReference type="PANTHER" id="PTHR45725:SF1">
    <property type="entry name" value="DISHEVELLED ASSOCIATED ACTIVATOR OF MORPHOGENESIS, ISOFORM D"/>
    <property type="match status" value="1"/>
</dbReference>
<dbReference type="Proteomes" id="UP001445076">
    <property type="component" value="Unassembled WGS sequence"/>
</dbReference>
<dbReference type="EMBL" id="JARKIK010000005">
    <property type="protein sequence ID" value="KAK8751587.1"/>
    <property type="molecule type" value="Genomic_DNA"/>
</dbReference>
<reference evidence="4 5" key="1">
    <citation type="journal article" date="2024" name="BMC Genomics">
        <title>Genome assembly of redclaw crayfish (Cherax quadricarinatus) provides insights into its immune adaptation and hypoxia tolerance.</title>
        <authorList>
            <person name="Liu Z."/>
            <person name="Zheng J."/>
            <person name="Li H."/>
            <person name="Fang K."/>
            <person name="Wang S."/>
            <person name="He J."/>
            <person name="Zhou D."/>
            <person name="Weng S."/>
            <person name="Chi M."/>
            <person name="Gu Z."/>
            <person name="He J."/>
            <person name="Li F."/>
            <person name="Wang M."/>
        </authorList>
    </citation>
    <scope>NUCLEOTIDE SEQUENCE [LARGE SCALE GENOMIC DNA]</scope>
    <source>
        <strain evidence="4">ZL_2023a</strain>
    </source>
</reference>
<evidence type="ECO:0000259" key="3">
    <source>
        <dbReference type="PROSITE" id="PS51444"/>
    </source>
</evidence>
<dbReference type="PANTHER" id="PTHR45725">
    <property type="entry name" value="FORMIN HOMOLOGY 2 FAMILY MEMBER"/>
    <property type="match status" value="1"/>
</dbReference>
<feature type="compositionally biased region" description="Polar residues" evidence="1">
    <location>
        <begin position="73"/>
        <end position="90"/>
    </location>
</feature>
<feature type="region of interest" description="Disordered" evidence="1">
    <location>
        <begin position="40"/>
        <end position="98"/>
    </location>
</feature>
<comment type="caution">
    <text evidence="4">The sequence shown here is derived from an EMBL/GenBank/DDBJ whole genome shotgun (WGS) entry which is preliminary data.</text>
</comment>
<accession>A0AAW0YIY8</accession>
<name>A0AAW0YIY8_CHEQU</name>
<dbReference type="InterPro" id="IPR042201">
    <property type="entry name" value="FH2_Formin_sf"/>
</dbReference>
<dbReference type="Gene3D" id="1.20.58.2220">
    <property type="entry name" value="Formin, FH2 domain"/>
    <property type="match status" value="1"/>
</dbReference>
<feature type="domain" description="FH2" evidence="3">
    <location>
        <begin position="1"/>
        <end position="58"/>
    </location>
</feature>